<evidence type="ECO:0000256" key="2">
    <source>
        <dbReference type="SAM" id="Phobius"/>
    </source>
</evidence>
<keyword evidence="4" id="KW-1185">Reference proteome</keyword>
<gene>
    <name evidence="3" type="ORF">C7M84_013628</name>
</gene>
<keyword evidence="2" id="KW-1133">Transmembrane helix</keyword>
<sequence>MPNTSPPQKKMNYRHRSAAATHAEPTASPSETPPAGPWIEAAFKHSLRFAFRKCFLLIGVAAICMMACFRSAWSAPLGLLTSHNGDLAPYLTSSSLNVPHRQYLHLDHLAEEESKPKPRGVRPVLLGRPLPAVDPRLPARAHPYSLLYLHFVPVEQLQ</sequence>
<dbReference type="AlphaFoldDB" id="A0A3R7PEF1"/>
<dbReference type="EMBL" id="QCYY01002703">
    <property type="protein sequence ID" value="ROT68242.1"/>
    <property type="molecule type" value="Genomic_DNA"/>
</dbReference>
<dbReference type="Proteomes" id="UP000283509">
    <property type="component" value="Unassembled WGS sequence"/>
</dbReference>
<organism evidence="3 4">
    <name type="scientific">Penaeus vannamei</name>
    <name type="common">Whiteleg shrimp</name>
    <name type="synonym">Litopenaeus vannamei</name>
    <dbReference type="NCBI Taxonomy" id="6689"/>
    <lineage>
        <taxon>Eukaryota</taxon>
        <taxon>Metazoa</taxon>
        <taxon>Ecdysozoa</taxon>
        <taxon>Arthropoda</taxon>
        <taxon>Crustacea</taxon>
        <taxon>Multicrustacea</taxon>
        <taxon>Malacostraca</taxon>
        <taxon>Eumalacostraca</taxon>
        <taxon>Eucarida</taxon>
        <taxon>Decapoda</taxon>
        <taxon>Dendrobranchiata</taxon>
        <taxon>Penaeoidea</taxon>
        <taxon>Penaeidae</taxon>
        <taxon>Penaeus</taxon>
    </lineage>
</organism>
<proteinExistence type="predicted"/>
<feature type="region of interest" description="Disordered" evidence="1">
    <location>
        <begin position="1"/>
        <end position="33"/>
    </location>
</feature>
<evidence type="ECO:0000256" key="1">
    <source>
        <dbReference type="SAM" id="MobiDB-lite"/>
    </source>
</evidence>
<reference evidence="3 4" key="2">
    <citation type="submission" date="2019-01" db="EMBL/GenBank/DDBJ databases">
        <title>The decoding of complex shrimp genome reveals the adaptation for benthos swimmer, frequently molting mechanism and breeding impact on genome.</title>
        <authorList>
            <person name="Sun Y."/>
            <person name="Gao Y."/>
            <person name="Yu Y."/>
        </authorList>
    </citation>
    <scope>NUCLEOTIDE SEQUENCE [LARGE SCALE GENOMIC DNA]</scope>
    <source>
        <tissue evidence="3">Muscle</tissue>
    </source>
</reference>
<reference evidence="3 4" key="1">
    <citation type="submission" date="2018-04" db="EMBL/GenBank/DDBJ databases">
        <authorList>
            <person name="Zhang X."/>
            <person name="Yuan J."/>
            <person name="Li F."/>
            <person name="Xiang J."/>
        </authorList>
    </citation>
    <scope>NUCLEOTIDE SEQUENCE [LARGE SCALE GENOMIC DNA]</scope>
    <source>
        <tissue evidence="3">Muscle</tissue>
    </source>
</reference>
<evidence type="ECO:0000313" key="3">
    <source>
        <dbReference type="EMBL" id="ROT68242.1"/>
    </source>
</evidence>
<keyword evidence="2" id="KW-0812">Transmembrane</keyword>
<evidence type="ECO:0000313" key="4">
    <source>
        <dbReference type="Proteomes" id="UP000283509"/>
    </source>
</evidence>
<comment type="caution">
    <text evidence="3">The sequence shown here is derived from an EMBL/GenBank/DDBJ whole genome shotgun (WGS) entry which is preliminary data.</text>
</comment>
<name>A0A3R7PEF1_PENVA</name>
<keyword evidence="2" id="KW-0472">Membrane</keyword>
<protein>
    <submittedName>
        <fullName evidence="3">Uncharacterized protein</fullName>
    </submittedName>
</protein>
<accession>A0A3R7PEF1</accession>
<feature type="transmembrane region" description="Helical" evidence="2">
    <location>
        <begin position="54"/>
        <end position="73"/>
    </location>
</feature>